<evidence type="ECO:0000313" key="2">
    <source>
        <dbReference type="EMBL" id="KMU87969.1"/>
    </source>
</evidence>
<dbReference type="eggNOG" id="ENOG502RYS9">
    <property type="taxonomic scope" value="Eukaryota"/>
</dbReference>
<evidence type="ECO:0000259" key="1">
    <source>
        <dbReference type="Pfam" id="PF01636"/>
    </source>
</evidence>
<accession>A0A0J8RV65</accession>
<gene>
    <name evidence="2" type="ORF">CIHG_05736</name>
</gene>
<dbReference type="InterPro" id="IPR051678">
    <property type="entry name" value="AGP_Transferase"/>
</dbReference>
<feature type="domain" description="Aminoglycoside phosphotransferase" evidence="1">
    <location>
        <begin position="66"/>
        <end position="238"/>
    </location>
</feature>
<organism evidence="2 3">
    <name type="scientific">Coccidioides immitis H538.4</name>
    <dbReference type="NCBI Taxonomy" id="396776"/>
    <lineage>
        <taxon>Eukaryota</taxon>
        <taxon>Fungi</taxon>
        <taxon>Dikarya</taxon>
        <taxon>Ascomycota</taxon>
        <taxon>Pezizomycotina</taxon>
        <taxon>Eurotiomycetes</taxon>
        <taxon>Eurotiomycetidae</taxon>
        <taxon>Onygenales</taxon>
        <taxon>Onygenaceae</taxon>
        <taxon>Coccidioides</taxon>
    </lineage>
</organism>
<dbReference type="InterPro" id="IPR011009">
    <property type="entry name" value="Kinase-like_dom_sf"/>
</dbReference>
<dbReference type="EMBL" id="DS017001">
    <property type="protein sequence ID" value="KMU87969.1"/>
    <property type="molecule type" value="Genomic_DNA"/>
</dbReference>
<dbReference type="VEuPathDB" id="FungiDB:CIHG_05736"/>
<evidence type="ECO:0000313" key="3">
    <source>
        <dbReference type="Proteomes" id="UP000054563"/>
    </source>
</evidence>
<dbReference type="AlphaFoldDB" id="A0A0J8RV65"/>
<dbReference type="PANTHER" id="PTHR21310:SF54">
    <property type="entry name" value="AMINOGLYCOSIDE PHOSPHOTRANSFERASE DOMAIN-CONTAINING PROTEIN"/>
    <property type="match status" value="1"/>
</dbReference>
<proteinExistence type="predicted"/>
<name>A0A0J8RV65_COCIT</name>
<dbReference type="InterPro" id="IPR002575">
    <property type="entry name" value="Aminoglycoside_PTrfase"/>
</dbReference>
<dbReference type="OrthoDB" id="2906425at2759"/>
<dbReference type="Gene3D" id="3.90.1200.10">
    <property type="match status" value="1"/>
</dbReference>
<protein>
    <recommendedName>
        <fullName evidence="1">Aminoglycoside phosphotransferase domain-containing protein</fullName>
    </recommendedName>
</protein>
<dbReference type="SUPFAM" id="SSF56112">
    <property type="entry name" value="Protein kinase-like (PK-like)"/>
    <property type="match status" value="1"/>
</dbReference>
<dbReference type="PANTHER" id="PTHR21310">
    <property type="entry name" value="AMINOGLYCOSIDE PHOSPHOTRANSFERASE-RELATED-RELATED"/>
    <property type="match status" value="1"/>
</dbReference>
<reference evidence="3" key="1">
    <citation type="journal article" date="2010" name="Genome Res.">
        <title>Population genomic sequencing of Coccidioides fungi reveals recent hybridization and transposon control.</title>
        <authorList>
            <person name="Neafsey D.E."/>
            <person name="Barker B.M."/>
            <person name="Sharpton T.J."/>
            <person name="Stajich J.E."/>
            <person name="Park D.J."/>
            <person name="Whiston E."/>
            <person name="Hung C.-Y."/>
            <person name="McMahan C."/>
            <person name="White J."/>
            <person name="Sykes S."/>
            <person name="Heiman D."/>
            <person name="Young S."/>
            <person name="Zeng Q."/>
            <person name="Abouelleil A."/>
            <person name="Aftuck L."/>
            <person name="Bessette D."/>
            <person name="Brown A."/>
            <person name="FitzGerald M."/>
            <person name="Lui A."/>
            <person name="Macdonald J.P."/>
            <person name="Priest M."/>
            <person name="Orbach M.J."/>
            <person name="Galgiani J.N."/>
            <person name="Kirkland T.N."/>
            <person name="Cole G.T."/>
            <person name="Birren B.W."/>
            <person name="Henn M.R."/>
            <person name="Taylor J.W."/>
            <person name="Rounsley S.D."/>
        </authorList>
    </citation>
    <scope>NUCLEOTIDE SEQUENCE [LARGE SCALE GENOMIC DNA]</scope>
    <source>
        <strain evidence="3">H538.4</strain>
    </source>
</reference>
<sequence length="320" mass="37455">MVIAGQKRGLPTPIEVIALSKDFKTDPPPAPVKFDHLNLLVKFGSAVEIEEALCLRMIRKTFCDKIPVPEVYGWKVHNGCVFIYMELIRGDTLHDRWDSLSEAEKASICDQLQVIVSSLRQVEQDPKDPFIGSIARQHLHDYVFETMPWKGPFKNERKFNDWFSSLPQHWLPESRKYRDPYRDYLPDNGTIKLTHGDLHHGNILISPTRPPRIIALIDWAHAGGYPEYWEYCKALYTSHYEGEWRNVWIPKFLDPWEQYELFRLNFMFDDISHNLIMFSHEMNCYSTDGVGMLSHWKIITYEIQLTSHPVDQSRFGSRVG</sequence>
<dbReference type="Pfam" id="PF01636">
    <property type="entry name" value="APH"/>
    <property type="match status" value="1"/>
</dbReference>
<dbReference type="Proteomes" id="UP000054563">
    <property type="component" value="Unassembled WGS sequence"/>
</dbReference>